<feature type="domain" description="Macro" evidence="2">
    <location>
        <begin position="1"/>
        <end position="161"/>
    </location>
</feature>
<dbReference type="CDD" id="cd02901">
    <property type="entry name" value="Macro_Poa1p-like"/>
    <property type="match status" value="1"/>
</dbReference>
<dbReference type="PANTHER" id="PTHR12521">
    <property type="entry name" value="PROTEIN C6ORF130"/>
    <property type="match status" value="1"/>
</dbReference>
<evidence type="ECO:0000313" key="3">
    <source>
        <dbReference type="EMBL" id="GAA2116039.1"/>
    </source>
</evidence>
<comment type="caution">
    <text evidence="3">The sequence shown here is derived from an EMBL/GenBank/DDBJ whole genome shotgun (WGS) entry which is preliminary data.</text>
</comment>
<dbReference type="EMBL" id="BAAANS010000053">
    <property type="protein sequence ID" value="GAA2116039.1"/>
    <property type="molecule type" value="Genomic_DNA"/>
</dbReference>
<evidence type="ECO:0000313" key="4">
    <source>
        <dbReference type="Proteomes" id="UP001500897"/>
    </source>
</evidence>
<dbReference type="SUPFAM" id="SSF52949">
    <property type="entry name" value="Macro domain-like"/>
    <property type="match status" value="1"/>
</dbReference>
<dbReference type="RefSeq" id="WP_344556835.1">
    <property type="nucleotide sequence ID" value="NZ_BAAANS010000053.1"/>
</dbReference>
<evidence type="ECO:0000256" key="1">
    <source>
        <dbReference type="ARBA" id="ARBA00035885"/>
    </source>
</evidence>
<name>A0ABP5JEQ3_9ACTN</name>
<dbReference type="Gene3D" id="3.40.220.10">
    <property type="entry name" value="Leucine Aminopeptidase, subunit E, domain 1"/>
    <property type="match status" value="1"/>
</dbReference>
<reference evidence="4" key="1">
    <citation type="journal article" date="2019" name="Int. J. Syst. Evol. Microbiol.">
        <title>The Global Catalogue of Microorganisms (GCM) 10K type strain sequencing project: providing services to taxonomists for standard genome sequencing and annotation.</title>
        <authorList>
            <consortium name="The Broad Institute Genomics Platform"/>
            <consortium name="The Broad Institute Genome Sequencing Center for Infectious Disease"/>
            <person name="Wu L."/>
            <person name="Ma J."/>
        </authorList>
    </citation>
    <scope>NUCLEOTIDE SEQUENCE [LARGE SCALE GENOMIC DNA]</scope>
    <source>
        <strain evidence="4">JCM 14559</strain>
    </source>
</reference>
<dbReference type="PANTHER" id="PTHR12521:SF0">
    <property type="entry name" value="ADP-RIBOSE GLYCOHYDROLASE OARD1"/>
    <property type="match status" value="1"/>
</dbReference>
<dbReference type="Proteomes" id="UP001500897">
    <property type="component" value="Unassembled WGS sequence"/>
</dbReference>
<dbReference type="PROSITE" id="PS51154">
    <property type="entry name" value="MACRO"/>
    <property type="match status" value="1"/>
</dbReference>
<dbReference type="SMART" id="SM00506">
    <property type="entry name" value="A1pp"/>
    <property type="match status" value="1"/>
</dbReference>
<organism evidence="3 4">
    <name type="scientific">Kitasatospora saccharophila</name>
    <dbReference type="NCBI Taxonomy" id="407973"/>
    <lineage>
        <taxon>Bacteria</taxon>
        <taxon>Bacillati</taxon>
        <taxon>Actinomycetota</taxon>
        <taxon>Actinomycetes</taxon>
        <taxon>Kitasatosporales</taxon>
        <taxon>Streptomycetaceae</taxon>
        <taxon>Kitasatospora</taxon>
    </lineage>
</organism>
<protein>
    <submittedName>
        <fullName evidence="3">Macro domain-containing protein</fullName>
    </submittedName>
</protein>
<comment type="catalytic activity">
    <reaction evidence="1">
        <text>an N-(ADP-alpha-D-ribosyl)-thymidine in DNA + H2O = a thymidine in DNA + ADP-D-ribose</text>
        <dbReference type="Rhea" id="RHEA:71655"/>
        <dbReference type="Rhea" id="RHEA-COMP:13556"/>
        <dbReference type="Rhea" id="RHEA-COMP:18051"/>
        <dbReference type="ChEBI" id="CHEBI:15377"/>
        <dbReference type="ChEBI" id="CHEBI:57967"/>
        <dbReference type="ChEBI" id="CHEBI:137386"/>
        <dbReference type="ChEBI" id="CHEBI:191199"/>
    </reaction>
    <physiologicalReaction direction="left-to-right" evidence="1">
        <dbReference type="Rhea" id="RHEA:71656"/>
    </physiologicalReaction>
</comment>
<sequence>MAETITYLRGDATAPRGKGPRIIAHVCNDLGGWGKGFVLALSRRWPEPEAAFRRWHRERAGNDFGLGALQLVQVGPQLWVANLVGQRGIRTGRSTGVPVRYEAIDTALAALAPEARRLGASVHMPRIGCGLAGGKWERVEPLITARLTDRGVPVTVYDHGQ</sequence>
<keyword evidence="4" id="KW-1185">Reference proteome</keyword>
<dbReference type="InterPro" id="IPR050892">
    <property type="entry name" value="ADP-ribose_metab_enzymes"/>
</dbReference>
<dbReference type="InterPro" id="IPR043472">
    <property type="entry name" value="Macro_dom-like"/>
</dbReference>
<gene>
    <name evidence="3" type="ORF">GCM10009759_61310</name>
</gene>
<evidence type="ECO:0000259" key="2">
    <source>
        <dbReference type="PROSITE" id="PS51154"/>
    </source>
</evidence>
<accession>A0ABP5JEQ3</accession>
<dbReference type="InterPro" id="IPR002589">
    <property type="entry name" value="Macro_dom"/>
</dbReference>
<proteinExistence type="predicted"/>